<feature type="region of interest" description="Disordered" evidence="1">
    <location>
        <begin position="192"/>
        <end position="262"/>
    </location>
</feature>
<evidence type="ECO:0000313" key="2">
    <source>
        <dbReference type="EMBL" id="RYN27499.1"/>
    </source>
</evidence>
<dbReference type="AlphaFoldDB" id="A0A4Q4LYV6"/>
<reference evidence="3" key="1">
    <citation type="journal article" date="2019" name="bioRxiv">
        <title>Genomics, evolutionary history and diagnostics of the Alternaria alternata species group including apple and Asian pear pathotypes.</title>
        <authorList>
            <person name="Armitage A.D."/>
            <person name="Cockerton H.M."/>
            <person name="Sreenivasaprasad S."/>
            <person name="Woodhall J.W."/>
            <person name="Lane C.R."/>
            <person name="Harrison R.J."/>
            <person name="Clarkson J.P."/>
        </authorList>
    </citation>
    <scope>NUCLEOTIDE SEQUENCE [LARGE SCALE GENOMIC DNA]</scope>
    <source>
        <strain evidence="3">FERA 1082</strain>
    </source>
</reference>
<accession>A0A4Q4LYV6</accession>
<evidence type="ECO:0000256" key="1">
    <source>
        <dbReference type="SAM" id="MobiDB-lite"/>
    </source>
</evidence>
<evidence type="ECO:0000313" key="3">
    <source>
        <dbReference type="Proteomes" id="UP000292402"/>
    </source>
</evidence>
<proteinExistence type="predicted"/>
<feature type="compositionally biased region" description="Low complexity" evidence="1">
    <location>
        <begin position="333"/>
        <end position="342"/>
    </location>
</feature>
<dbReference type="EMBL" id="PDXA01000086">
    <property type="protein sequence ID" value="RYN27499.1"/>
    <property type="molecule type" value="Genomic_DNA"/>
</dbReference>
<sequence length="479" mass="52669">MVRYLVPKKGVPVLASARVDGAAQSCCVLVAKYCDAPLQISFYLQYTNFIHGFDDPQTFTLIYDADNLIHDATTLKTATTLLPHHQLASIARAGNPQIRVLTFKLAKPCRIRCPPSASTGTLAAKSGFEAPFHQLVKLAEATEIDILLDYNWVHADNREPLERFFRQPNLFAGFPDGNDRFRYVDWTDFNTIEEQDAPPPSYAKAVDADASRKRSRHAATRSLSTSPASKRHQYDPGSPTEIATATPSPRPSHISVGSPKEKTAVSSSYPQISLEATAALALQDAISRAVEAQLPALVEGMLPGIVKNILPDVLHNCIAPRRSPSLSPPPTTIPSSHPAPSSLGNLITDRLTELAKQHLTTIFDEANDQAYSLRNQADGDFEEVIADHKINVDTIKEDCIRELGEVVDDKLYKFKEQTDDIVATAVDEMENKSSELGEGMYDGLETFLNVASTTLKQVRKGQYSGTRRVEQLEPDTTTI</sequence>
<comment type="caution">
    <text evidence="2">The sequence shown here is derived from an EMBL/GenBank/DDBJ whole genome shotgun (WGS) entry which is preliminary data.</text>
</comment>
<protein>
    <submittedName>
        <fullName evidence="2">Uncharacterized protein</fullName>
    </submittedName>
</protein>
<organism evidence="2 3">
    <name type="scientific">Alternaria tenuissima</name>
    <dbReference type="NCBI Taxonomy" id="119927"/>
    <lineage>
        <taxon>Eukaryota</taxon>
        <taxon>Fungi</taxon>
        <taxon>Dikarya</taxon>
        <taxon>Ascomycota</taxon>
        <taxon>Pezizomycotina</taxon>
        <taxon>Dothideomycetes</taxon>
        <taxon>Pleosporomycetidae</taxon>
        <taxon>Pleosporales</taxon>
        <taxon>Pleosporineae</taxon>
        <taxon>Pleosporaceae</taxon>
        <taxon>Alternaria</taxon>
        <taxon>Alternaria sect. Alternaria</taxon>
        <taxon>Alternaria alternata complex</taxon>
    </lineage>
</organism>
<dbReference type="Proteomes" id="UP000292402">
    <property type="component" value="Unassembled WGS sequence"/>
</dbReference>
<feature type="region of interest" description="Disordered" evidence="1">
    <location>
        <begin position="321"/>
        <end position="343"/>
    </location>
</feature>
<name>A0A4Q4LYV6_9PLEO</name>
<gene>
    <name evidence="2" type="ORF">AA0114_g12551</name>
</gene>